<keyword evidence="6" id="KW-0804">Transcription</keyword>
<dbReference type="InterPro" id="IPR043135">
    <property type="entry name" value="Fur_C"/>
</dbReference>
<dbReference type="InterPro" id="IPR002481">
    <property type="entry name" value="FUR"/>
</dbReference>
<evidence type="ECO:0000256" key="4">
    <source>
        <dbReference type="ARBA" id="ARBA00023015"/>
    </source>
</evidence>
<keyword evidence="7" id="KW-0479">Metal-binding</keyword>
<feature type="binding site" evidence="7">
    <location>
        <position position="120"/>
    </location>
    <ligand>
        <name>Zn(2+)</name>
        <dbReference type="ChEBI" id="CHEBI:29105"/>
    </ligand>
</feature>
<feature type="binding site" evidence="7">
    <location>
        <position position="83"/>
    </location>
    <ligand>
        <name>Zn(2+)</name>
        <dbReference type="ChEBI" id="CHEBI:29105"/>
    </ligand>
</feature>
<keyword evidence="4" id="KW-0805">Transcription regulation</keyword>
<keyword evidence="5" id="KW-0238">DNA-binding</keyword>
<dbReference type="AlphaFoldDB" id="A0A1F7GJB6"/>
<gene>
    <name evidence="9" type="ORF">A2799_03305</name>
</gene>
<evidence type="ECO:0000313" key="10">
    <source>
        <dbReference type="Proteomes" id="UP000176850"/>
    </source>
</evidence>
<feature type="binding site" evidence="7">
    <location>
        <position position="80"/>
    </location>
    <ligand>
        <name>Zn(2+)</name>
        <dbReference type="ChEBI" id="CHEBI:29105"/>
    </ligand>
</feature>
<keyword evidence="8" id="KW-0408">Iron</keyword>
<dbReference type="InterPro" id="IPR036388">
    <property type="entry name" value="WH-like_DNA-bd_sf"/>
</dbReference>
<comment type="cofactor">
    <cofactor evidence="8">
        <name>Mn(2+)</name>
        <dbReference type="ChEBI" id="CHEBI:29035"/>
    </cofactor>
    <cofactor evidence="8">
        <name>Fe(2+)</name>
        <dbReference type="ChEBI" id="CHEBI:29033"/>
    </cofactor>
    <text evidence="8">Binds 1 Mn(2+) or Fe(2+) ion per subunit.</text>
</comment>
<evidence type="ECO:0000256" key="5">
    <source>
        <dbReference type="ARBA" id="ARBA00023125"/>
    </source>
</evidence>
<dbReference type="GO" id="GO:0045892">
    <property type="term" value="P:negative regulation of DNA-templated transcription"/>
    <property type="evidence" value="ECO:0007669"/>
    <property type="project" value="TreeGrafter"/>
</dbReference>
<dbReference type="Gene3D" id="3.30.1490.190">
    <property type="match status" value="1"/>
</dbReference>
<feature type="binding site" evidence="8">
    <location>
        <position position="112"/>
    </location>
    <ligand>
        <name>Fe cation</name>
        <dbReference type="ChEBI" id="CHEBI:24875"/>
    </ligand>
</feature>
<accession>A0A1F7GJB6</accession>
<dbReference type="CDD" id="cd07153">
    <property type="entry name" value="Fur_like"/>
    <property type="match status" value="1"/>
</dbReference>
<comment type="similarity">
    <text evidence="1">Belongs to the Fur family.</text>
</comment>
<evidence type="ECO:0000256" key="1">
    <source>
        <dbReference type="ARBA" id="ARBA00007957"/>
    </source>
</evidence>
<comment type="caution">
    <text evidence="9">The sequence shown here is derived from an EMBL/GenBank/DDBJ whole genome shotgun (WGS) entry which is preliminary data.</text>
</comment>
<dbReference type="Gene3D" id="1.10.10.10">
    <property type="entry name" value="Winged helix-like DNA-binding domain superfamily/Winged helix DNA-binding domain"/>
    <property type="match status" value="1"/>
</dbReference>
<dbReference type="GO" id="GO:0008270">
    <property type="term" value="F:zinc ion binding"/>
    <property type="evidence" value="ECO:0007669"/>
    <property type="project" value="TreeGrafter"/>
</dbReference>
<proteinExistence type="inferred from homology"/>
<feature type="binding site" evidence="7">
    <location>
        <position position="123"/>
    </location>
    <ligand>
        <name>Zn(2+)</name>
        <dbReference type="ChEBI" id="CHEBI:29105"/>
    </ligand>
</feature>
<feature type="binding site" evidence="8">
    <location>
        <position position="74"/>
    </location>
    <ligand>
        <name>Fe cation</name>
        <dbReference type="ChEBI" id="CHEBI:24875"/>
    </ligand>
</feature>
<dbReference type="GO" id="GO:1900376">
    <property type="term" value="P:regulation of secondary metabolite biosynthetic process"/>
    <property type="evidence" value="ECO:0007669"/>
    <property type="project" value="TreeGrafter"/>
</dbReference>
<dbReference type="GO" id="GO:0003700">
    <property type="term" value="F:DNA-binding transcription factor activity"/>
    <property type="evidence" value="ECO:0007669"/>
    <property type="project" value="InterPro"/>
</dbReference>
<dbReference type="Proteomes" id="UP000176850">
    <property type="component" value="Unassembled WGS sequence"/>
</dbReference>
<dbReference type="Pfam" id="PF01475">
    <property type="entry name" value="FUR"/>
    <property type="match status" value="1"/>
</dbReference>
<name>A0A1F7GJB6_9BACT</name>
<reference evidence="9 10" key="1">
    <citation type="journal article" date="2016" name="Nat. Commun.">
        <title>Thousands of microbial genomes shed light on interconnected biogeochemical processes in an aquifer system.</title>
        <authorList>
            <person name="Anantharaman K."/>
            <person name="Brown C.T."/>
            <person name="Hug L.A."/>
            <person name="Sharon I."/>
            <person name="Castelle C.J."/>
            <person name="Probst A.J."/>
            <person name="Thomas B.C."/>
            <person name="Singh A."/>
            <person name="Wilkins M.J."/>
            <person name="Karaoz U."/>
            <person name="Brodie E.L."/>
            <person name="Williams K.H."/>
            <person name="Hubbard S.S."/>
            <person name="Banfield J.F."/>
        </authorList>
    </citation>
    <scope>NUCLEOTIDE SEQUENCE [LARGE SCALE GENOMIC DNA]</scope>
</reference>
<sequence length="124" mass="14219">MRMTKARGAIIDIFEKSKTPIDAGFIALKLEAHHISADLATVYRNISTLLETNIVRSVDFSDGTGRYELRDRPHHHHAICTRCGKIQDIKNCDYTTLEKEVVEKLKFKIKKHNLEFFGLCSNCQ</sequence>
<evidence type="ECO:0000313" key="9">
    <source>
        <dbReference type="EMBL" id="OGK18766.1"/>
    </source>
</evidence>
<evidence type="ECO:0000256" key="3">
    <source>
        <dbReference type="ARBA" id="ARBA00022833"/>
    </source>
</evidence>
<evidence type="ECO:0000256" key="7">
    <source>
        <dbReference type="PIRSR" id="PIRSR602481-1"/>
    </source>
</evidence>
<dbReference type="SUPFAM" id="SSF46785">
    <property type="entry name" value="Winged helix' DNA-binding domain"/>
    <property type="match status" value="1"/>
</dbReference>
<evidence type="ECO:0000256" key="6">
    <source>
        <dbReference type="ARBA" id="ARBA00023163"/>
    </source>
</evidence>
<keyword evidence="2" id="KW-0678">Repressor</keyword>
<dbReference type="PANTHER" id="PTHR33202:SF7">
    <property type="entry name" value="FERRIC UPTAKE REGULATION PROTEIN"/>
    <property type="match status" value="1"/>
</dbReference>
<dbReference type="GO" id="GO:0000976">
    <property type="term" value="F:transcription cis-regulatory region binding"/>
    <property type="evidence" value="ECO:0007669"/>
    <property type="project" value="TreeGrafter"/>
</dbReference>
<evidence type="ECO:0000256" key="8">
    <source>
        <dbReference type="PIRSR" id="PIRSR602481-2"/>
    </source>
</evidence>
<dbReference type="PANTHER" id="PTHR33202">
    <property type="entry name" value="ZINC UPTAKE REGULATION PROTEIN"/>
    <property type="match status" value="1"/>
</dbReference>
<comment type="cofactor">
    <cofactor evidence="7">
        <name>Zn(2+)</name>
        <dbReference type="ChEBI" id="CHEBI:29105"/>
    </cofactor>
    <text evidence="7">Binds 1 zinc ion per subunit.</text>
</comment>
<evidence type="ECO:0008006" key="11">
    <source>
        <dbReference type="Google" id="ProtNLM"/>
    </source>
</evidence>
<dbReference type="EMBL" id="MFZH01000026">
    <property type="protein sequence ID" value="OGK18766.1"/>
    <property type="molecule type" value="Genomic_DNA"/>
</dbReference>
<protein>
    <recommendedName>
        <fullName evidence="11">Transcriptional repressor</fullName>
    </recommendedName>
</protein>
<dbReference type="InterPro" id="IPR036390">
    <property type="entry name" value="WH_DNA-bd_sf"/>
</dbReference>
<keyword evidence="3 7" id="KW-0862">Zinc</keyword>
<evidence type="ECO:0000256" key="2">
    <source>
        <dbReference type="ARBA" id="ARBA00022491"/>
    </source>
</evidence>
<organism evidence="9 10">
    <name type="scientific">Candidatus Roizmanbacteria bacterium RIFCSPHIGHO2_01_FULL_39_24</name>
    <dbReference type="NCBI Taxonomy" id="1802032"/>
    <lineage>
        <taxon>Bacteria</taxon>
        <taxon>Candidatus Roizmaniibacteriota</taxon>
    </lineage>
</organism>